<evidence type="ECO:0000313" key="2">
    <source>
        <dbReference type="EMBL" id="UOE43029.1"/>
    </source>
</evidence>
<protein>
    <submittedName>
        <fullName evidence="2">Uncharacterized protein</fullName>
    </submittedName>
</protein>
<dbReference type="Proteomes" id="UP000832097">
    <property type="component" value="Chromosome"/>
</dbReference>
<evidence type="ECO:0000313" key="3">
    <source>
        <dbReference type="Proteomes" id="UP000832097"/>
    </source>
</evidence>
<dbReference type="RefSeq" id="WP_243553997.1">
    <property type="nucleotide sequence ID" value="NZ_CP094528.1"/>
</dbReference>
<sequence length="245" mass="26564">MRSSVPIPGNPWPHDMVIAVDDDPHQLVELLWMREAWGLEGILEPGALEPGILEPGALRPGPLEPGAPDAPPRLADPPERPAGADLPPAHVRERAADAWAGMWADALGHAGAIRDPGIFAALGDTADGSPERRSLLASLVGPSWRDELGEAVPDLGPAFQAWNHRAFERRVTRTVPAYDEAPEYRALVVLIQAWRAGLTKIVTIPCVGEFTRRIGEHVLLMTDATRQDPDRYFDALGRFDALAAS</sequence>
<name>A0ABY4BVV2_9MICO</name>
<evidence type="ECO:0000256" key="1">
    <source>
        <dbReference type="SAM" id="MobiDB-lite"/>
    </source>
</evidence>
<reference evidence="2 3" key="1">
    <citation type="submission" date="2022-03" db="EMBL/GenBank/DDBJ databases">
        <title>Mucilaginibacter sp. isolated from the gut of Protaetia brevitarsis seulensis larvae.</title>
        <authorList>
            <person name="Won M."/>
            <person name="Kim S.-J."/>
            <person name="Kwon S.-W."/>
        </authorList>
    </citation>
    <scope>NUCLEOTIDE SEQUENCE [LARGE SCALE GENOMIC DNA]</scope>
    <source>
        <strain evidence="2 3">CFWR-12</strain>
    </source>
</reference>
<feature type="region of interest" description="Disordered" evidence="1">
    <location>
        <begin position="53"/>
        <end position="87"/>
    </location>
</feature>
<proteinExistence type="predicted"/>
<organism evidence="2 3">
    <name type="scientific">Agromyces larvae</name>
    <dbReference type="NCBI Taxonomy" id="2929802"/>
    <lineage>
        <taxon>Bacteria</taxon>
        <taxon>Bacillati</taxon>
        <taxon>Actinomycetota</taxon>
        <taxon>Actinomycetes</taxon>
        <taxon>Micrococcales</taxon>
        <taxon>Microbacteriaceae</taxon>
        <taxon>Agromyces</taxon>
    </lineage>
</organism>
<gene>
    <name evidence="2" type="ORF">MTO99_12620</name>
</gene>
<keyword evidence="3" id="KW-1185">Reference proteome</keyword>
<accession>A0ABY4BVV2</accession>
<feature type="compositionally biased region" description="Pro residues" evidence="1">
    <location>
        <begin position="62"/>
        <end position="75"/>
    </location>
</feature>
<dbReference type="EMBL" id="CP094528">
    <property type="protein sequence ID" value="UOE43029.1"/>
    <property type="molecule type" value="Genomic_DNA"/>
</dbReference>